<organism evidence="2 3">
    <name type="scientific">Plastoroseomonas arctica</name>
    <dbReference type="NCBI Taxonomy" id="1509237"/>
    <lineage>
        <taxon>Bacteria</taxon>
        <taxon>Pseudomonadati</taxon>
        <taxon>Pseudomonadota</taxon>
        <taxon>Alphaproteobacteria</taxon>
        <taxon>Acetobacterales</taxon>
        <taxon>Acetobacteraceae</taxon>
        <taxon>Plastoroseomonas</taxon>
    </lineage>
</organism>
<accession>A0AAF1JWE7</accession>
<dbReference type="Proteomes" id="UP001196068">
    <property type="component" value="Unassembled WGS sequence"/>
</dbReference>
<dbReference type="EMBL" id="JAAEDH010000009">
    <property type="protein sequence ID" value="MBR0655336.1"/>
    <property type="molecule type" value="Genomic_DNA"/>
</dbReference>
<evidence type="ECO:0000256" key="1">
    <source>
        <dbReference type="SAM" id="Phobius"/>
    </source>
</evidence>
<dbReference type="AlphaFoldDB" id="A0AAF1JWE7"/>
<keyword evidence="1" id="KW-0812">Transmembrane</keyword>
<dbReference type="RefSeq" id="WP_211874172.1">
    <property type="nucleotide sequence ID" value="NZ_JAAEDH010000009.1"/>
</dbReference>
<keyword evidence="1" id="KW-1133">Transmembrane helix</keyword>
<comment type="caution">
    <text evidence="2">The sequence shown here is derived from an EMBL/GenBank/DDBJ whole genome shotgun (WGS) entry which is preliminary data.</text>
</comment>
<evidence type="ECO:0000313" key="3">
    <source>
        <dbReference type="Proteomes" id="UP001196068"/>
    </source>
</evidence>
<reference evidence="2" key="2">
    <citation type="journal article" date="2021" name="Syst. Appl. Microbiol.">
        <title>Roseomonas hellenica sp. nov., isolated from roots of wild-growing Alkanna tinctoria.</title>
        <authorList>
            <person name="Rat A."/>
            <person name="Naranjo H.D."/>
            <person name="Lebbe L."/>
            <person name="Cnockaert M."/>
            <person name="Krigas N."/>
            <person name="Grigoriadou K."/>
            <person name="Maloupa E."/>
            <person name="Willems A."/>
        </authorList>
    </citation>
    <scope>NUCLEOTIDE SEQUENCE</scope>
    <source>
        <strain evidence="2">LMG 28251</strain>
    </source>
</reference>
<keyword evidence="3" id="KW-1185">Reference proteome</keyword>
<name>A0AAF1JWE7_9PROT</name>
<reference evidence="2" key="1">
    <citation type="submission" date="2020-01" db="EMBL/GenBank/DDBJ databases">
        <authorList>
            <person name="Rat A."/>
        </authorList>
    </citation>
    <scope>NUCLEOTIDE SEQUENCE</scope>
    <source>
        <strain evidence="2">LMG 28251</strain>
    </source>
</reference>
<feature type="transmembrane region" description="Helical" evidence="1">
    <location>
        <begin position="12"/>
        <end position="31"/>
    </location>
</feature>
<evidence type="ECO:0000313" key="2">
    <source>
        <dbReference type="EMBL" id="MBR0655336.1"/>
    </source>
</evidence>
<proteinExistence type="predicted"/>
<sequence>MMALLTGMWSRIWGYAAAAGGVLAALGWAWLRGAASAREAARRAALDHDLDNRRTRDAVDRAVAARPDPAADLLRDWRRRD</sequence>
<keyword evidence="1" id="KW-0472">Membrane</keyword>
<gene>
    <name evidence="2" type="ORF">GXW79_09600</name>
</gene>
<protein>
    <submittedName>
        <fullName evidence="2">Uncharacterized protein</fullName>
    </submittedName>
</protein>